<dbReference type="Proteomes" id="UP000257109">
    <property type="component" value="Unassembled WGS sequence"/>
</dbReference>
<name>A0A371GJP1_MUCPR</name>
<protein>
    <recommendedName>
        <fullName evidence="1">F-box domain-containing protein</fullName>
    </recommendedName>
</protein>
<evidence type="ECO:0000259" key="1">
    <source>
        <dbReference type="SMART" id="SM00256"/>
    </source>
</evidence>
<dbReference type="OrthoDB" id="1924677at2759"/>
<proteinExistence type="predicted"/>
<evidence type="ECO:0000313" key="3">
    <source>
        <dbReference type="Proteomes" id="UP000257109"/>
    </source>
</evidence>
<dbReference type="AlphaFoldDB" id="A0A371GJP1"/>
<organism evidence="2 3">
    <name type="scientific">Mucuna pruriens</name>
    <name type="common">Velvet bean</name>
    <name type="synonym">Dolichos pruriens</name>
    <dbReference type="NCBI Taxonomy" id="157652"/>
    <lineage>
        <taxon>Eukaryota</taxon>
        <taxon>Viridiplantae</taxon>
        <taxon>Streptophyta</taxon>
        <taxon>Embryophyta</taxon>
        <taxon>Tracheophyta</taxon>
        <taxon>Spermatophyta</taxon>
        <taxon>Magnoliopsida</taxon>
        <taxon>eudicotyledons</taxon>
        <taxon>Gunneridae</taxon>
        <taxon>Pentapetalae</taxon>
        <taxon>rosids</taxon>
        <taxon>fabids</taxon>
        <taxon>Fabales</taxon>
        <taxon>Fabaceae</taxon>
        <taxon>Papilionoideae</taxon>
        <taxon>50 kb inversion clade</taxon>
        <taxon>NPAAA clade</taxon>
        <taxon>indigoferoid/millettioid clade</taxon>
        <taxon>Phaseoleae</taxon>
        <taxon>Mucuna</taxon>
    </lineage>
</organism>
<dbReference type="PANTHER" id="PTHR31672:SF13">
    <property type="entry name" value="F-BOX PROTEIN CPR30-LIKE"/>
    <property type="match status" value="1"/>
</dbReference>
<reference evidence="2" key="1">
    <citation type="submission" date="2018-05" db="EMBL/GenBank/DDBJ databases">
        <title>Draft genome of Mucuna pruriens seed.</title>
        <authorList>
            <person name="Nnadi N.E."/>
            <person name="Vos R."/>
            <person name="Hasami M.H."/>
            <person name="Devisetty U.K."/>
            <person name="Aguiy J.C."/>
        </authorList>
    </citation>
    <scope>NUCLEOTIDE SEQUENCE [LARGE SCALE GENOMIC DNA]</scope>
    <source>
        <strain evidence="2">JCA_2017</strain>
    </source>
</reference>
<dbReference type="EMBL" id="QJKJ01005299">
    <property type="protein sequence ID" value="RDX90745.1"/>
    <property type="molecule type" value="Genomic_DNA"/>
</dbReference>
<dbReference type="InterPro" id="IPR050796">
    <property type="entry name" value="SCF_F-box_component"/>
</dbReference>
<gene>
    <name evidence="2" type="ORF">CR513_27365</name>
</gene>
<feature type="domain" description="F-box" evidence="1">
    <location>
        <begin position="15"/>
        <end position="55"/>
    </location>
</feature>
<sequence>MFEEINKMKKAERFLDSDVLVEILLRIPAKDLLHLKRVCKEWLRVISSHSFAKAQLGRTEVALTGFILQEKFMWCNEDIKTVSYIPAETTSSIGVALACFSL</sequence>
<dbReference type="PANTHER" id="PTHR31672">
    <property type="entry name" value="BNACNNG10540D PROTEIN"/>
    <property type="match status" value="1"/>
</dbReference>
<dbReference type="SUPFAM" id="SSF81383">
    <property type="entry name" value="F-box domain"/>
    <property type="match status" value="1"/>
</dbReference>
<dbReference type="InterPro" id="IPR001810">
    <property type="entry name" value="F-box_dom"/>
</dbReference>
<dbReference type="Gene3D" id="1.20.1280.50">
    <property type="match status" value="1"/>
</dbReference>
<dbReference type="InterPro" id="IPR036047">
    <property type="entry name" value="F-box-like_dom_sf"/>
</dbReference>
<comment type="caution">
    <text evidence="2">The sequence shown here is derived from an EMBL/GenBank/DDBJ whole genome shotgun (WGS) entry which is preliminary data.</text>
</comment>
<accession>A0A371GJP1</accession>
<keyword evidence="3" id="KW-1185">Reference proteome</keyword>
<evidence type="ECO:0000313" key="2">
    <source>
        <dbReference type="EMBL" id="RDX90745.1"/>
    </source>
</evidence>
<dbReference type="Pfam" id="PF00646">
    <property type="entry name" value="F-box"/>
    <property type="match status" value="1"/>
</dbReference>
<dbReference type="SMART" id="SM00256">
    <property type="entry name" value="FBOX"/>
    <property type="match status" value="1"/>
</dbReference>
<feature type="non-terminal residue" evidence="2">
    <location>
        <position position="1"/>
    </location>
</feature>